<proteinExistence type="predicted"/>
<name>A0A2H3K2Q5_WOLCO</name>
<keyword evidence="2" id="KW-1185">Reference proteome</keyword>
<sequence length="59" mass="6211">MTERRNSKPCLISSLVRDATAAGVLTAEHEKDTKGVAGALYAAATDTMSCSDYDPIYSG</sequence>
<dbReference type="AlphaFoldDB" id="A0A2H3K2Q5"/>
<organism evidence="1 2">
    <name type="scientific">Wolfiporia cocos (strain MD-104)</name>
    <name type="common">Brown rot fungus</name>
    <dbReference type="NCBI Taxonomy" id="742152"/>
    <lineage>
        <taxon>Eukaryota</taxon>
        <taxon>Fungi</taxon>
        <taxon>Dikarya</taxon>
        <taxon>Basidiomycota</taxon>
        <taxon>Agaricomycotina</taxon>
        <taxon>Agaricomycetes</taxon>
        <taxon>Polyporales</taxon>
        <taxon>Phaeolaceae</taxon>
        <taxon>Wolfiporia</taxon>
    </lineage>
</organism>
<reference evidence="1 2" key="1">
    <citation type="journal article" date="2012" name="Science">
        <title>The Paleozoic origin of enzymatic lignin decomposition reconstructed from 31 fungal genomes.</title>
        <authorList>
            <person name="Floudas D."/>
            <person name="Binder M."/>
            <person name="Riley R."/>
            <person name="Barry K."/>
            <person name="Blanchette R.A."/>
            <person name="Henrissat B."/>
            <person name="Martinez A.T."/>
            <person name="Otillar R."/>
            <person name="Spatafora J.W."/>
            <person name="Yadav J.S."/>
            <person name="Aerts A."/>
            <person name="Benoit I."/>
            <person name="Boyd A."/>
            <person name="Carlson A."/>
            <person name="Copeland A."/>
            <person name="Coutinho P.M."/>
            <person name="de Vries R.P."/>
            <person name="Ferreira P."/>
            <person name="Findley K."/>
            <person name="Foster B."/>
            <person name="Gaskell J."/>
            <person name="Glotzer D."/>
            <person name="Gorecki P."/>
            <person name="Heitman J."/>
            <person name="Hesse C."/>
            <person name="Hori C."/>
            <person name="Igarashi K."/>
            <person name="Jurgens J.A."/>
            <person name="Kallen N."/>
            <person name="Kersten P."/>
            <person name="Kohler A."/>
            <person name="Kuees U."/>
            <person name="Kumar T.K.A."/>
            <person name="Kuo A."/>
            <person name="LaButti K."/>
            <person name="Larrondo L.F."/>
            <person name="Lindquist E."/>
            <person name="Ling A."/>
            <person name="Lombard V."/>
            <person name="Lucas S."/>
            <person name="Lundell T."/>
            <person name="Martin R."/>
            <person name="McLaughlin D.J."/>
            <person name="Morgenstern I."/>
            <person name="Morin E."/>
            <person name="Murat C."/>
            <person name="Nagy L.G."/>
            <person name="Nolan M."/>
            <person name="Ohm R.A."/>
            <person name="Patyshakuliyeva A."/>
            <person name="Rokas A."/>
            <person name="Ruiz-Duenas F.J."/>
            <person name="Sabat G."/>
            <person name="Salamov A."/>
            <person name="Samejima M."/>
            <person name="Schmutz J."/>
            <person name="Slot J.C."/>
            <person name="St John F."/>
            <person name="Stenlid J."/>
            <person name="Sun H."/>
            <person name="Sun S."/>
            <person name="Syed K."/>
            <person name="Tsang A."/>
            <person name="Wiebenga A."/>
            <person name="Young D."/>
            <person name="Pisabarro A."/>
            <person name="Eastwood D.C."/>
            <person name="Martin F."/>
            <person name="Cullen D."/>
            <person name="Grigoriev I.V."/>
            <person name="Hibbett D.S."/>
        </authorList>
    </citation>
    <scope>NUCLEOTIDE SEQUENCE [LARGE SCALE GENOMIC DNA]</scope>
    <source>
        <strain evidence="1 2">MD-104</strain>
    </source>
</reference>
<dbReference type="Proteomes" id="UP000218811">
    <property type="component" value="Unassembled WGS sequence"/>
</dbReference>
<protein>
    <submittedName>
        <fullName evidence="1">Uncharacterized protein</fullName>
    </submittedName>
</protein>
<evidence type="ECO:0000313" key="2">
    <source>
        <dbReference type="Proteomes" id="UP000218811"/>
    </source>
</evidence>
<dbReference type="EMBL" id="KB468135">
    <property type="protein sequence ID" value="PCH43334.1"/>
    <property type="molecule type" value="Genomic_DNA"/>
</dbReference>
<evidence type="ECO:0000313" key="1">
    <source>
        <dbReference type="EMBL" id="PCH43334.1"/>
    </source>
</evidence>
<gene>
    <name evidence="1" type="ORF">WOLCODRAFT_25862</name>
</gene>
<accession>A0A2H3K2Q5</accession>